<evidence type="ECO:0000256" key="1">
    <source>
        <dbReference type="SAM" id="SignalP"/>
    </source>
</evidence>
<feature type="chain" id="PRO_5042199214" description="Secreted protein" evidence="1">
    <location>
        <begin position="34"/>
        <end position="122"/>
    </location>
</feature>
<name>A0AAD3S5N3_NEPGR</name>
<organism evidence="2 3">
    <name type="scientific">Nepenthes gracilis</name>
    <name type="common">Slender pitcher plant</name>
    <dbReference type="NCBI Taxonomy" id="150966"/>
    <lineage>
        <taxon>Eukaryota</taxon>
        <taxon>Viridiplantae</taxon>
        <taxon>Streptophyta</taxon>
        <taxon>Embryophyta</taxon>
        <taxon>Tracheophyta</taxon>
        <taxon>Spermatophyta</taxon>
        <taxon>Magnoliopsida</taxon>
        <taxon>eudicotyledons</taxon>
        <taxon>Gunneridae</taxon>
        <taxon>Pentapetalae</taxon>
        <taxon>Caryophyllales</taxon>
        <taxon>Nepenthaceae</taxon>
        <taxon>Nepenthes</taxon>
    </lineage>
</organism>
<reference evidence="2" key="1">
    <citation type="submission" date="2023-05" db="EMBL/GenBank/DDBJ databases">
        <title>Nepenthes gracilis genome sequencing.</title>
        <authorList>
            <person name="Fukushima K."/>
        </authorList>
    </citation>
    <scope>NUCLEOTIDE SEQUENCE</scope>
    <source>
        <strain evidence="2">SING2019-196</strain>
    </source>
</reference>
<dbReference type="Proteomes" id="UP001279734">
    <property type="component" value="Unassembled WGS sequence"/>
</dbReference>
<comment type="caution">
    <text evidence="2">The sequence shown here is derived from an EMBL/GenBank/DDBJ whole genome shotgun (WGS) entry which is preliminary data.</text>
</comment>
<feature type="signal peptide" evidence="1">
    <location>
        <begin position="1"/>
        <end position="33"/>
    </location>
</feature>
<keyword evidence="1" id="KW-0732">Signal</keyword>
<gene>
    <name evidence="2" type="ORF">Nepgr_006782</name>
</gene>
<evidence type="ECO:0000313" key="3">
    <source>
        <dbReference type="Proteomes" id="UP001279734"/>
    </source>
</evidence>
<proteinExistence type="predicted"/>
<keyword evidence="3" id="KW-1185">Reference proteome</keyword>
<protein>
    <recommendedName>
        <fullName evidence="4">Secreted protein</fullName>
    </recommendedName>
</protein>
<accession>A0AAD3S5N3</accession>
<dbReference type="AlphaFoldDB" id="A0AAD3S5N3"/>
<evidence type="ECO:0008006" key="4">
    <source>
        <dbReference type="Google" id="ProtNLM"/>
    </source>
</evidence>
<sequence>MLCCESERLCRSVAFQFLLAVLQMPCGVGCVDAQCYAMSLKGSAARLHFNSCRQFCKCLVVRFGWIPARCSLTEFAVWCSGIEIVLVCCDDVDVTFHCVNVKIDCSIDKSFSVEMLSLPPKF</sequence>
<evidence type="ECO:0000313" key="2">
    <source>
        <dbReference type="EMBL" id="GMH04942.1"/>
    </source>
</evidence>
<dbReference type="EMBL" id="BSYO01000005">
    <property type="protein sequence ID" value="GMH04942.1"/>
    <property type="molecule type" value="Genomic_DNA"/>
</dbReference>